<keyword evidence="1" id="KW-0472">Membrane</keyword>
<dbReference type="HOGENOM" id="CLU_157896_0_0_9"/>
<evidence type="ECO:0000313" key="3">
    <source>
        <dbReference type="Proteomes" id="UP000030647"/>
    </source>
</evidence>
<gene>
    <name evidence="2" type="ORF">L248_1239</name>
</gene>
<keyword evidence="3" id="KW-1185">Reference proteome</keyword>
<sequence length="108" mass="11810">MTKTVFFAILLSGIATWLIRVLPFILVKRFTLPAWLIDFLSYVPVAILTAIYVESLLTYHAGRWPSVNLPNLLASGPTFLAAIVSKNLLVIVIVGIASMAVLRALGWG</sequence>
<evidence type="ECO:0000256" key="1">
    <source>
        <dbReference type="SAM" id="Phobius"/>
    </source>
</evidence>
<name>U4TXS6_9LACO</name>
<dbReference type="AlphaFoldDB" id="U4TXS6"/>
<accession>U4TXS6</accession>
<feature type="transmembrane region" description="Helical" evidence="1">
    <location>
        <begin position="39"/>
        <end position="59"/>
    </location>
</feature>
<evidence type="ECO:0008006" key="4">
    <source>
        <dbReference type="Google" id="ProtNLM"/>
    </source>
</evidence>
<dbReference type="OrthoDB" id="7870017at2"/>
<organism evidence="2 3">
    <name type="scientific">Schleiferilactobacillus shenzhenensis LY-73</name>
    <dbReference type="NCBI Taxonomy" id="1231336"/>
    <lineage>
        <taxon>Bacteria</taxon>
        <taxon>Bacillati</taxon>
        <taxon>Bacillota</taxon>
        <taxon>Bacilli</taxon>
        <taxon>Lactobacillales</taxon>
        <taxon>Lactobacillaceae</taxon>
        <taxon>Schleiferilactobacillus</taxon>
    </lineage>
</organism>
<keyword evidence="1" id="KW-1133">Transmembrane helix</keyword>
<dbReference type="Proteomes" id="UP000030647">
    <property type="component" value="Unassembled WGS sequence"/>
</dbReference>
<protein>
    <recommendedName>
        <fullName evidence="4">AzlD domain-containing protein</fullName>
    </recommendedName>
</protein>
<feature type="transmembrane region" description="Helical" evidence="1">
    <location>
        <begin position="79"/>
        <end position="102"/>
    </location>
</feature>
<dbReference type="STRING" id="1231336.L248_1239"/>
<dbReference type="eggNOG" id="COG4392">
    <property type="taxonomic scope" value="Bacteria"/>
</dbReference>
<dbReference type="EMBL" id="KI271583">
    <property type="protein sequence ID" value="ERL66147.1"/>
    <property type="molecule type" value="Genomic_DNA"/>
</dbReference>
<feature type="transmembrane region" description="Helical" evidence="1">
    <location>
        <begin position="6"/>
        <end position="27"/>
    </location>
</feature>
<dbReference type="RefSeq" id="WP_022528524.1">
    <property type="nucleotide sequence ID" value="NZ_KI271583.1"/>
</dbReference>
<reference evidence="3" key="1">
    <citation type="journal article" date="2013" name="Genome Announc.">
        <title>Whole-Genome Sequencing of Lactobacillus shenzhenensis Strain LY-73T.</title>
        <authorList>
            <person name="Lin Z."/>
            <person name="Liu Z."/>
            <person name="Yang R."/>
            <person name="Zou Y."/>
            <person name="Wan D."/>
            <person name="Chen J."/>
            <person name="Guo M."/>
            <person name="Zhao J."/>
            <person name="Fang C."/>
            <person name="Yang R."/>
            <person name="Liu F."/>
        </authorList>
    </citation>
    <scope>NUCLEOTIDE SEQUENCE [LARGE SCALE GENOMIC DNA]</scope>
    <source>
        <strain evidence="3">LY-73</strain>
    </source>
</reference>
<evidence type="ECO:0000313" key="2">
    <source>
        <dbReference type="EMBL" id="ERL66147.1"/>
    </source>
</evidence>
<proteinExistence type="predicted"/>
<dbReference type="Pfam" id="PF05437">
    <property type="entry name" value="AzlD"/>
    <property type="match status" value="1"/>
</dbReference>
<keyword evidence="1" id="KW-0812">Transmembrane</keyword>
<dbReference type="InterPro" id="IPR008407">
    <property type="entry name" value="Brnchd-chn_aa_trnsp_AzlD"/>
</dbReference>